<dbReference type="InterPro" id="IPR035396">
    <property type="entry name" value="Bac_rhamnosid6H"/>
</dbReference>
<dbReference type="Gene3D" id="2.60.420.10">
    <property type="entry name" value="Maltose phosphorylase, domain 3"/>
    <property type="match status" value="1"/>
</dbReference>
<proteinExistence type="predicted"/>
<dbReference type="Gene3D" id="2.60.120.260">
    <property type="entry name" value="Galactose-binding domain-like"/>
    <property type="match status" value="4"/>
</dbReference>
<evidence type="ECO:0000313" key="10">
    <source>
        <dbReference type="Proteomes" id="UP000308652"/>
    </source>
</evidence>
<evidence type="ECO:0000259" key="7">
    <source>
        <dbReference type="Pfam" id="PF17389"/>
    </source>
</evidence>
<feature type="signal peptide" evidence="4">
    <location>
        <begin position="1"/>
        <end position="23"/>
    </location>
</feature>
<feature type="domain" description="Bacterial alpha-L-rhamnosidase N-terminal" evidence="6">
    <location>
        <begin position="528"/>
        <end position="699"/>
    </location>
</feature>
<evidence type="ECO:0000256" key="2">
    <source>
        <dbReference type="ARBA" id="ARBA00012652"/>
    </source>
</evidence>
<dbReference type="InterPro" id="IPR012341">
    <property type="entry name" value="6hp_glycosidase-like_sf"/>
</dbReference>
<dbReference type="Pfam" id="PF08531">
    <property type="entry name" value="Bac_rhamnosid_N"/>
    <property type="match status" value="1"/>
</dbReference>
<dbReference type="InterPro" id="IPR016007">
    <property type="entry name" value="Alpha_rhamnosid"/>
</dbReference>
<dbReference type="GO" id="GO:0005975">
    <property type="term" value="P:carbohydrate metabolic process"/>
    <property type="evidence" value="ECO:0007669"/>
    <property type="project" value="InterPro"/>
</dbReference>
<dbReference type="Proteomes" id="UP000308652">
    <property type="component" value="Unassembled WGS sequence"/>
</dbReference>
<feature type="domain" description="Alpha-L-rhamnosidase concanavalin-like" evidence="5">
    <location>
        <begin position="714"/>
        <end position="816"/>
    </location>
</feature>
<evidence type="ECO:0000259" key="6">
    <source>
        <dbReference type="Pfam" id="PF08531"/>
    </source>
</evidence>
<dbReference type="InterPro" id="IPR013783">
    <property type="entry name" value="Ig-like_fold"/>
</dbReference>
<dbReference type="STRING" id="68775.A0A5C3LXS5"/>
<evidence type="ECO:0000259" key="8">
    <source>
        <dbReference type="Pfam" id="PF17390"/>
    </source>
</evidence>
<sequence length="1244" mass="134500">MHVYQFFALLFGAATLCFGISQSEEISSNALNAPSLSSLLVENKFEPLGIDVNPRFSWVISSPVNGDVQKSYRLRLSTSKPGGADIWDSGTILSKIPYLIEYSGPALKSDTHYFWTVDVVTNAGSTSASSQFSTGLLSASDWGTSAWIGKPSPSNGPPDDLVTAFHNSSWIWTPETNPPNAPPGDRVFRKTFAAPTGKIPVSAVILITADDQFSIYVDGQFIGSSPTTTDIWKKAQFFSASLSSNSTLFAVHAINLADVGTGGDGPAGLLLAIKVSFSDGSSTIIFSDSSWLSNKVIPSDWNLPTGNTSGWLSASAIAVYGQGPWTNQVATPTSISSPTLSFADSSWIWSSEASPPNAPAQPRAFRKTFVAASGKTLKSALILLTVDDGFRLYVDGNILGSSPNETDVWKSAQRFTVDLNGTSTLFAIWANNLADVNSGGPSPAGLLGVIQITYTDGSTEVVLSDTTWKVSTDVSNGFELPSVNDSTWSSASSLGKYGVDPWGTGVTISNSLEEHPAPLLRKEFAISKSISFARLYYAAGGYASITINGSPASDRVLSPGFTKYDTELQYVGLDVASKLISGSNAIGIELGRSHYGVTQGNVWNWDSAPWHGEPRVRVVLSIGYTDGTSYRIVSDDSWKVKEGPTRLDDVFGGENFDASYIQNGFDKAGFDSSAWSQAAIMTAPAGALVNQRQPPTRLVQSLTPISITQPVSGIFVAKFERVVAGWVKLTASGPAKTLITIHFGEKLNTDGTVMYQDIGHYYANNFQTDRFWLAGTGKLEVFEPKFSYKGYQYVQIEGWPGSTPPTNADIVGRVVHDDLATRGGFESSSDLLNKMHNAVVFTLLNNVHSIPTDCPTFEKNGWSGDAMLGTEMFLLNLDAQELLAKYVRDLDESRPNGSGPPAVIAPDSGWGANNHAPTWHSAFIFIPWWIYQYRGDRRILEDHYDSMKNYVEFELGRSPNNIADTSLGDWVTPETSPLGGNPPEDTRVSATAYLYRMLIVMQEIATVLNKTSDATTFTGQANSVNTAFNNVFFNHTTGYYTGTGDQGYRQTHNLLALSFGLVPSASIQNVADSIAQDVSSRGTHLNTGALGTKYILPTLSEHGHVDSAFALSQQTTFPSWGFWIENGATTMWEHWALEARSHDHLFLGTFEDWIYKHVVGIQSTAVAFENVTISPLFTSHLTFARTWTLTPFGNLTIDWENNAGNLTVNLGIPVGVNVNVDVPGMGNATAFGSGKHTFTTMINL</sequence>
<protein>
    <recommendedName>
        <fullName evidence="2">alpha-L-rhamnosidase</fullName>
        <ecNumber evidence="2">3.2.1.40</ecNumber>
    </recommendedName>
</protein>
<accession>A0A5C3LXS5</accession>
<dbReference type="Gene3D" id="1.50.10.10">
    <property type="match status" value="1"/>
</dbReference>
<evidence type="ECO:0000256" key="1">
    <source>
        <dbReference type="ARBA" id="ARBA00001445"/>
    </source>
</evidence>
<name>A0A5C3LXS5_9AGAR</name>
<dbReference type="InterPro" id="IPR013737">
    <property type="entry name" value="Bac_rhamnosid_N"/>
</dbReference>
<dbReference type="PANTHER" id="PTHR33307">
    <property type="entry name" value="ALPHA-RHAMNOSIDASE (EUROFUNG)"/>
    <property type="match status" value="1"/>
</dbReference>
<feature type="chain" id="PRO_5022735338" description="alpha-L-rhamnosidase" evidence="4">
    <location>
        <begin position="24"/>
        <end position="1244"/>
    </location>
</feature>
<dbReference type="AlphaFoldDB" id="A0A5C3LXS5"/>
<organism evidence="9 10">
    <name type="scientific">Crucibulum laeve</name>
    <dbReference type="NCBI Taxonomy" id="68775"/>
    <lineage>
        <taxon>Eukaryota</taxon>
        <taxon>Fungi</taxon>
        <taxon>Dikarya</taxon>
        <taxon>Basidiomycota</taxon>
        <taxon>Agaricomycotina</taxon>
        <taxon>Agaricomycetes</taxon>
        <taxon>Agaricomycetidae</taxon>
        <taxon>Agaricales</taxon>
        <taxon>Agaricineae</taxon>
        <taxon>Nidulariaceae</taxon>
        <taxon>Crucibulum</taxon>
    </lineage>
</organism>
<evidence type="ECO:0000256" key="4">
    <source>
        <dbReference type="SAM" id="SignalP"/>
    </source>
</evidence>
<dbReference type="InterPro" id="IPR008928">
    <property type="entry name" value="6-hairpin_glycosidase_sf"/>
</dbReference>
<keyword evidence="10" id="KW-1185">Reference proteome</keyword>
<feature type="domain" description="Alpha-L-rhamnosidase C-terminal" evidence="8">
    <location>
        <begin position="1160"/>
        <end position="1230"/>
    </location>
</feature>
<keyword evidence="4" id="KW-0732">Signal</keyword>
<reference evidence="9 10" key="1">
    <citation type="journal article" date="2019" name="Nat. Ecol. Evol.">
        <title>Megaphylogeny resolves global patterns of mushroom evolution.</title>
        <authorList>
            <person name="Varga T."/>
            <person name="Krizsan K."/>
            <person name="Foldi C."/>
            <person name="Dima B."/>
            <person name="Sanchez-Garcia M."/>
            <person name="Sanchez-Ramirez S."/>
            <person name="Szollosi G.J."/>
            <person name="Szarkandi J.G."/>
            <person name="Papp V."/>
            <person name="Albert L."/>
            <person name="Andreopoulos W."/>
            <person name="Angelini C."/>
            <person name="Antonin V."/>
            <person name="Barry K.W."/>
            <person name="Bougher N.L."/>
            <person name="Buchanan P."/>
            <person name="Buyck B."/>
            <person name="Bense V."/>
            <person name="Catcheside P."/>
            <person name="Chovatia M."/>
            <person name="Cooper J."/>
            <person name="Damon W."/>
            <person name="Desjardin D."/>
            <person name="Finy P."/>
            <person name="Geml J."/>
            <person name="Haridas S."/>
            <person name="Hughes K."/>
            <person name="Justo A."/>
            <person name="Karasinski D."/>
            <person name="Kautmanova I."/>
            <person name="Kiss B."/>
            <person name="Kocsube S."/>
            <person name="Kotiranta H."/>
            <person name="LaButti K.M."/>
            <person name="Lechner B.E."/>
            <person name="Liimatainen K."/>
            <person name="Lipzen A."/>
            <person name="Lukacs Z."/>
            <person name="Mihaltcheva S."/>
            <person name="Morgado L.N."/>
            <person name="Niskanen T."/>
            <person name="Noordeloos M.E."/>
            <person name="Ohm R.A."/>
            <person name="Ortiz-Santana B."/>
            <person name="Ovrebo C."/>
            <person name="Racz N."/>
            <person name="Riley R."/>
            <person name="Savchenko A."/>
            <person name="Shiryaev A."/>
            <person name="Soop K."/>
            <person name="Spirin V."/>
            <person name="Szebenyi C."/>
            <person name="Tomsovsky M."/>
            <person name="Tulloss R.E."/>
            <person name="Uehling J."/>
            <person name="Grigoriev I.V."/>
            <person name="Vagvolgyi C."/>
            <person name="Papp T."/>
            <person name="Martin F.M."/>
            <person name="Miettinen O."/>
            <person name="Hibbett D.S."/>
            <person name="Nagy L.G."/>
        </authorList>
    </citation>
    <scope>NUCLEOTIDE SEQUENCE [LARGE SCALE GENOMIC DNA]</scope>
    <source>
        <strain evidence="9 10">CBS 166.37</strain>
    </source>
</reference>
<dbReference type="SUPFAM" id="SSF48208">
    <property type="entry name" value="Six-hairpin glycosidases"/>
    <property type="match status" value="1"/>
</dbReference>
<dbReference type="Gene3D" id="2.60.40.10">
    <property type="entry name" value="Immunoglobulins"/>
    <property type="match status" value="1"/>
</dbReference>
<dbReference type="Pfam" id="PF17390">
    <property type="entry name" value="Bac_rhamnosid_C"/>
    <property type="match status" value="1"/>
</dbReference>
<dbReference type="Pfam" id="PF05592">
    <property type="entry name" value="Bac_rhamnosid"/>
    <property type="match status" value="1"/>
</dbReference>
<dbReference type="InterPro" id="IPR035398">
    <property type="entry name" value="Bac_rhamnosid_C"/>
</dbReference>
<dbReference type="InterPro" id="IPR008902">
    <property type="entry name" value="Rhamnosid_concanavalin"/>
</dbReference>
<evidence type="ECO:0000256" key="3">
    <source>
        <dbReference type="ARBA" id="ARBA00022801"/>
    </source>
</evidence>
<evidence type="ECO:0000259" key="5">
    <source>
        <dbReference type="Pfam" id="PF05592"/>
    </source>
</evidence>
<evidence type="ECO:0000313" key="9">
    <source>
        <dbReference type="EMBL" id="TFK37505.1"/>
    </source>
</evidence>
<dbReference type="GO" id="GO:0030596">
    <property type="term" value="F:alpha-L-rhamnosidase activity"/>
    <property type="evidence" value="ECO:0007669"/>
    <property type="project" value="UniProtKB-EC"/>
</dbReference>
<comment type="catalytic activity">
    <reaction evidence="1">
        <text>Hydrolysis of terminal non-reducing alpha-L-rhamnose residues in alpha-L-rhamnosides.</text>
        <dbReference type="EC" id="3.2.1.40"/>
    </reaction>
</comment>
<dbReference type="PANTHER" id="PTHR33307:SF6">
    <property type="entry name" value="ALPHA-RHAMNOSIDASE (EUROFUNG)-RELATED"/>
    <property type="match status" value="1"/>
</dbReference>
<feature type="domain" description="Alpha-L-rhamnosidase six-hairpin glycosidase" evidence="7">
    <location>
        <begin position="823"/>
        <end position="1158"/>
    </location>
</feature>
<dbReference type="EC" id="3.2.1.40" evidence="2"/>
<gene>
    <name evidence="9" type="ORF">BDQ12DRAFT_684789</name>
</gene>
<keyword evidence="3" id="KW-0378">Hydrolase</keyword>
<dbReference type="Pfam" id="PF17389">
    <property type="entry name" value="Bac_rhamnosid6H"/>
    <property type="match status" value="1"/>
</dbReference>
<dbReference type="OrthoDB" id="10036721at2759"/>
<dbReference type="EMBL" id="ML213607">
    <property type="protein sequence ID" value="TFK37505.1"/>
    <property type="molecule type" value="Genomic_DNA"/>
</dbReference>
<dbReference type="Pfam" id="PF25788">
    <property type="entry name" value="Ig_Rha78A_N"/>
    <property type="match status" value="1"/>
</dbReference>